<keyword evidence="5 6" id="KW-0963">Cytoplasm</keyword>
<evidence type="ECO:0000259" key="7">
    <source>
        <dbReference type="Pfam" id="PF02631"/>
    </source>
</evidence>
<evidence type="ECO:0000313" key="11">
    <source>
        <dbReference type="EMBL" id="OCM71785.1"/>
    </source>
</evidence>
<accession>A0A0E1EFI8</accession>
<evidence type="ECO:0000313" key="10">
    <source>
        <dbReference type="EMBL" id="KLJ32044.1"/>
    </source>
</evidence>
<dbReference type="Proteomes" id="UP000093122">
    <property type="component" value="Unassembled WGS sequence"/>
</dbReference>
<dbReference type="InterPro" id="IPR053925">
    <property type="entry name" value="RecX_HTH_3rd"/>
</dbReference>
<evidence type="ECO:0000256" key="5">
    <source>
        <dbReference type="ARBA" id="ARBA00022490"/>
    </source>
</evidence>
<dbReference type="GO" id="GO:0005737">
    <property type="term" value="C:cytoplasm"/>
    <property type="evidence" value="ECO:0007669"/>
    <property type="project" value="UniProtKB-SubCell"/>
</dbReference>
<name>A0A0E1EFI8_STRAG</name>
<evidence type="ECO:0000256" key="3">
    <source>
        <dbReference type="ARBA" id="ARBA00009695"/>
    </source>
</evidence>
<evidence type="ECO:0000313" key="12">
    <source>
        <dbReference type="Proteomes" id="UP000035174"/>
    </source>
</evidence>
<evidence type="ECO:0000259" key="8">
    <source>
        <dbReference type="Pfam" id="PF21981"/>
    </source>
</evidence>
<comment type="function">
    <text evidence="1 6">Modulates RecA activity.</text>
</comment>
<dbReference type="Pfam" id="PF21982">
    <property type="entry name" value="RecX_HTH1"/>
    <property type="match status" value="1"/>
</dbReference>
<comment type="similarity">
    <text evidence="3 6">Belongs to the RecX family.</text>
</comment>
<evidence type="ECO:0000313" key="13">
    <source>
        <dbReference type="Proteomes" id="UP000093122"/>
    </source>
</evidence>
<dbReference type="Pfam" id="PF02631">
    <property type="entry name" value="RecX_HTH2"/>
    <property type="match status" value="1"/>
</dbReference>
<evidence type="ECO:0000256" key="2">
    <source>
        <dbReference type="ARBA" id="ARBA00004496"/>
    </source>
</evidence>
<reference evidence="11 13" key="2">
    <citation type="journal article" date="2016" name="Sci. Rep.">
        <title>Serotype IV Streptococcus agalactiae ST-452 has arisen from large genomic recombination events between CC23 and the hypervirulent CC17 lineages.</title>
        <authorList>
            <person name="Campisi E."/>
            <person name="Rinaudo C.D."/>
            <person name="Donati C."/>
            <person name="Barucco M."/>
            <person name="Torricelli G."/>
            <person name="Edwards M.S."/>
            <person name="Baker C.J."/>
            <person name="Margarit I."/>
            <person name="Rosini R."/>
        </authorList>
    </citation>
    <scope>NUCLEOTIDE SEQUENCE [LARGE SCALE GENOMIC DNA]</scope>
    <source>
        <strain evidence="11 13">CZ-PW-140</strain>
    </source>
</reference>
<comment type="subcellular location">
    <subcellularLocation>
        <location evidence="2 6">Cytoplasm</location>
    </subcellularLocation>
</comment>
<dbReference type="Pfam" id="PF21981">
    <property type="entry name" value="RecX_HTH3"/>
    <property type="match status" value="1"/>
</dbReference>
<dbReference type="InterPro" id="IPR036388">
    <property type="entry name" value="WH-like_DNA-bd_sf"/>
</dbReference>
<dbReference type="EMBL" id="LCVB01000002">
    <property type="protein sequence ID" value="KLJ32044.1"/>
    <property type="molecule type" value="Genomic_DNA"/>
</dbReference>
<evidence type="ECO:0000256" key="4">
    <source>
        <dbReference type="ARBA" id="ARBA00018111"/>
    </source>
</evidence>
<dbReference type="Proteomes" id="UP000035174">
    <property type="component" value="Unassembled WGS sequence"/>
</dbReference>
<reference evidence="10 12" key="1">
    <citation type="journal article" date="2015" name="PLoS ONE">
        <title>Genomic analysis reveals the molecular basis for capsule loss in the group B streptococcus population.</title>
        <authorList>
            <consortium name="DEVANI Consortium"/>
            <person name="Rosini R."/>
            <person name="Campisi E."/>
            <person name="De Chiara M."/>
            <person name="Tettelin H."/>
            <person name="Rinaudo D."/>
            <person name="Toniolo C."/>
            <person name="Metruccio M."/>
            <person name="Guidotti S."/>
            <person name="Sorensen U.B."/>
            <person name="Kilian M."/>
            <person name="Ramirez M."/>
            <person name="Janulczyk R."/>
            <person name="Donati C."/>
            <person name="Grandi G."/>
            <person name="Margarit I."/>
        </authorList>
    </citation>
    <scope>NUCLEOTIDE SEQUENCE [LARGE SCALE GENOMIC DNA]</scope>
    <source>
        <strain evidence="10 12">ES-PW-063</strain>
    </source>
</reference>
<evidence type="ECO:0000256" key="1">
    <source>
        <dbReference type="ARBA" id="ARBA00003529"/>
    </source>
</evidence>
<dbReference type="RefSeq" id="WP_000704972.1">
    <property type="nucleotide sequence ID" value="NZ_AP018935.1"/>
</dbReference>
<dbReference type="InterPro" id="IPR053926">
    <property type="entry name" value="RecX_HTH_1st"/>
</dbReference>
<evidence type="ECO:0000256" key="6">
    <source>
        <dbReference type="HAMAP-Rule" id="MF_01114"/>
    </source>
</evidence>
<proteinExistence type="inferred from homology"/>
<evidence type="ECO:0000259" key="9">
    <source>
        <dbReference type="Pfam" id="PF21982"/>
    </source>
</evidence>
<dbReference type="InterPro" id="IPR053924">
    <property type="entry name" value="RecX_HTH_2nd"/>
</dbReference>
<dbReference type="AlphaFoldDB" id="A0A0E1EFI8"/>
<gene>
    <name evidence="6 10" type="primary">recX</name>
    <name evidence="11" type="ORF">AX245_00110</name>
    <name evidence="10" type="ORF">WA45_00105</name>
</gene>
<feature type="domain" description="RecX second three-helical" evidence="7">
    <location>
        <begin position="104"/>
        <end position="143"/>
    </location>
</feature>
<sequence>MKITKIEKKKRLYTLELDNTENLYITEDTIVHFMLSKGMIINAEKLENIKKFAQLSYGKNLGLYYISFKQRTEKEVIKYLQQHDIDSKIIPQIIDNLKSENWINDKNYVQSFIQQNLNTGDKGPYVIKQKLLQKGIKSKIIESELQAINFQDLASKISQKLYKKYQNKLPLKALKDKLMQSLTTKGFDYQIVHTVIQNLEIEKDQELEEDLIYKELDKQYQKLSKKHDQYELKQRIINALMRKGYQYEDIKSALREYL</sequence>
<dbReference type="SMR" id="A0A0E1EFI8"/>
<dbReference type="HAMAP" id="MF_01114">
    <property type="entry name" value="RecX"/>
    <property type="match status" value="1"/>
</dbReference>
<dbReference type="PANTHER" id="PTHR33602:SF1">
    <property type="entry name" value="REGULATORY PROTEIN RECX FAMILY PROTEIN"/>
    <property type="match status" value="1"/>
</dbReference>
<dbReference type="PANTHER" id="PTHR33602">
    <property type="entry name" value="REGULATORY PROTEIN RECX FAMILY PROTEIN"/>
    <property type="match status" value="1"/>
</dbReference>
<comment type="caution">
    <text evidence="11">The sequence shown here is derived from an EMBL/GenBank/DDBJ whole genome shotgun (WGS) entry which is preliminary data.</text>
</comment>
<dbReference type="InterPro" id="IPR003783">
    <property type="entry name" value="Regulatory_RecX"/>
</dbReference>
<dbReference type="NCBIfam" id="NF010733">
    <property type="entry name" value="PRK14135.1"/>
    <property type="match status" value="1"/>
</dbReference>
<feature type="domain" description="RecX third three-helical" evidence="8">
    <location>
        <begin position="208"/>
        <end position="254"/>
    </location>
</feature>
<dbReference type="Gene3D" id="1.10.10.10">
    <property type="entry name" value="Winged helix-like DNA-binding domain superfamily/Winged helix DNA-binding domain"/>
    <property type="match status" value="4"/>
</dbReference>
<feature type="domain" description="RecX first three-helical" evidence="9">
    <location>
        <begin position="59"/>
        <end position="96"/>
    </location>
</feature>
<protein>
    <recommendedName>
        <fullName evidence="4 6">Regulatory protein RecX</fullName>
    </recommendedName>
</protein>
<dbReference type="EMBL" id="MAWT01000012">
    <property type="protein sequence ID" value="OCM71785.1"/>
    <property type="molecule type" value="Genomic_DNA"/>
</dbReference>
<dbReference type="GO" id="GO:0006282">
    <property type="term" value="P:regulation of DNA repair"/>
    <property type="evidence" value="ECO:0007669"/>
    <property type="project" value="UniProtKB-UniRule"/>
</dbReference>
<organism evidence="11 13">
    <name type="scientific">Streptococcus agalactiae</name>
    <dbReference type="NCBI Taxonomy" id="1311"/>
    <lineage>
        <taxon>Bacteria</taxon>
        <taxon>Bacillati</taxon>
        <taxon>Bacillota</taxon>
        <taxon>Bacilli</taxon>
        <taxon>Lactobacillales</taxon>
        <taxon>Streptococcaceae</taxon>
        <taxon>Streptococcus</taxon>
    </lineage>
</organism>
<dbReference type="KEGG" id="sage:EN72_02465"/>